<evidence type="ECO:0000256" key="2">
    <source>
        <dbReference type="SAM" id="Phobius"/>
    </source>
</evidence>
<dbReference type="Proteomes" id="UP000305675">
    <property type="component" value="Unassembled WGS sequence"/>
</dbReference>
<evidence type="ECO:0000313" key="3">
    <source>
        <dbReference type="EMBL" id="TKB56751.1"/>
    </source>
</evidence>
<dbReference type="EMBL" id="SWCJ01000003">
    <property type="protein sequence ID" value="TKB56751.1"/>
    <property type="molecule type" value="Genomic_DNA"/>
</dbReference>
<keyword evidence="2" id="KW-0472">Membrane</keyword>
<comment type="caution">
    <text evidence="3">The sequence shown here is derived from an EMBL/GenBank/DDBJ whole genome shotgun (WGS) entry which is preliminary data.</text>
</comment>
<organism evidence="3 4">
    <name type="scientific">Ferrimonas aestuarii</name>
    <dbReference type="NCBI Taxonomy" id="2569539"/>
    <lineage>
        <taxon>Bacteria</taxon>
        <taxon>Pseudomonadati</taxon>
        <taxon>Pseudomonadota</taxon>
        <taxon>Gammaproteobacteria</taxon>
        <taxon>Alteromonadales</taxon>
        <taxon>Ferrimonadaceae</taxon>
        <taxon>Ferrimonas</taxon>
    </lineage>
</organism>
<proteinExistence type="predicted"/>
<accession>A0A4U1BVA6</accession>
<dbReference type="AlphaFoldDB" id="A0A4U1BVA6"/>
<keyword evidence="1" id="KW-0175">Coiled coil</keyword>
<sequence>MEQGVIWGVLGLLVVYGVISLVVSNANKAKIKRLYDDNFNSLKTLMEKANQEMGGEETQQQGRSIAELEKQVAELTQQLQEDRRRIEVLERIVTDPANQVKREIETLA</sequence>
<feature type="coiled-coil region" evidence="1">
    <location>
        <begin position="58"/>
        <end position="92"/>
    </location>
</feature>
<keyword evidence="2" id="KW-1133">Transmembrane helix</keyword>
<reference evidence="3 4" key="1">
    <citation type="submission" date="2019-04" db="EMBL/GenBank/DDBJ databases">
        <authorList>
            <person name="Hwang J.C."/>
        </authorList>
    </citation>
    <scope>NUCLEOTIDE SEQUENCE [LARGE SCALE GENOMIC DNA]</scope>
    <source>
        <strain evidence="3 4">IMCC35002</strain>
    </source>
</reference>
<name>A0A4U1BVA6_9GAMM</name>
<dbReference type="RefSeq" id="WP_136862555.1">
    <property type="nucleotide sequence ID" value="NZ_SWCJ01000003.1"/>
</dbReference>
<keyword evidence="2" id="KW-0812">Transmembrane</keyword>
<gene>
    <name evidence="3" type="ORF">FCL42_06365</name>
</gene>
<evidence type="ECO:0000256" key="1">
    <source>
        <dbReference type="SAM" id="Coils"/>
    </source>
</evidence>
<evidence type="ECO:0000313" key="4">
    <source>
        <dbReference type="Proteomes" id="UP000305675"/>
    </source>
</evidence>
<protein>
    <submittedName>
        <fullName evidence="3">Uncharacterized protein</fullName>
    </submittedName>
</protein>
<keyword evidence="4" id="KW-1185">Reference proteome</keyword>
<feature type="transmembrane region" description="Helical" evidence="2">
    <location>
        <begin position="6"/>
        <end position="24"/>
    </location>
</feature>